<dbReference type="GO" id="GO:0051287">
    <property type="term" value="F:NAD binding"/>
    <property type="evidence" value="ECO:0007669"/>
    <property type="project" value="InterPro"/>
</dbReference>
<evidence type="ECO:0000259" key="1">
    <source>
        <dbReference type="Pfam" id="PF01210"/>
    </source>
</evidence>
<dbReference type="InterPro" id="IPR036291">
    <property type="entry name" value="NAD(P)-bd_dom_sf"/>
</dbReference>
<dbReference type="InterPro" id="IPR011128">
    <property type="entry name" value="G3P_DH_NAD-dep_N"/>
</dbReference>
<accession>A0A7H4PFH4</accession>
<dbReference type="GO" id="GO:0047952">
    <property type="term" value="F:glycerol-3-phosphate dehydrogenase [NAD(P)+] activity"/>
    <property type="evidence" value="ECO:0007669"/>
    <property type="project" value="UniProtKB-EC"/>
</dbReference>
<gene>
    <name evidence="2" type="primary">gpsA_1</name>
    <name evidence="2" type="ORF">NCTC11685_04405</name>
</gene>
<reference evidence="2 3" key="1">
    <citation type="submission" date="2018-06" db="EMBL/GenBank/DDBJ databases">
        <authorList>
            <consortium name="Pathogen Informatics"/>
            <person name="Doyle S."/>
        </authorList>
    </citation>
    <scope>NUCLEOTIDE SEQUENCE [LARGE SCALE GENOMIC DNA]</scope>
    <source>
        <strain evidence="2 3">NCTC11685</strain>
    </source>
</reference>
<keyword evidence="2" id="KW-0560">Oxidoreductase</keyword>
<protein>
    <submittedName>
        <fullName evidence="2">Glycerol-3-phosphate dehydrogenase</fullName>
        <ecNumber evidence="2">1.1.1.94</ecNumber>
    </submittedName>
</protein>
<dbReference type="EC" id="1.1.1.94" evidence="2"/>
<sequence>MNALNAAMTVIGAGSYGTALAITLARNGHHVVLWGHDPKHIATLAARPLQRRISS</sequence>
<dbReference type="SUPFAM" id="SSF51735">
    <property type="entry name" value="NAD(P)-binding Rossmann-fold domains"/>
    <property type="match status" value="1"/>
</dbReference>
<dbReference type="Pfam" id="PF01210">
    <property type="entry name" value="NAD_Gly3P_dh_N"/>
    <property type="match status" value="1"/>
</dbReference>
<dbReference type="AlphaFoldDB" id="A0A7H4PFH4"/>
<organism evidence="2 3">
    <name type="scientific">Klebsiella michiganensis</name>
    <dbReference type="NCBI Taxonomy" id="1134687"/>
    <lineage>
        <taxon>Bacteria</taxon>
        <taxon>Pseudomonadati</taxon>
        <taxon>Pseudomonadota</taxon>
        <taxon>Gammaproteobacteria</taxon>
        <taxon>Enterobacterales</taxon>
        <taxon>Enterobacteriaceae</taxon>
        <taxon>Klebsiella/Raoultella group</taxon>
        <taxon>Klebsiella</taxon>
    </lineage>
</organism>
<dbReference type="EMBL" id="UGMS01000002">
    <property type="protein sequence ID" value="STW66651.1"/>
    <property type="molecule type" value="Genomic_DNA"/>
</dbReference>
<dbReference type="Proteomes" id="UP000254863">
    <property type="component" value="Unassembled WGS sequence"/>
</dbReference>
<comment type="caution">
    <text evidence="2">The sequence shown here is derived from an EMBL/GenBank/DDBJ whole genome shotgun (WGS) entry which is preliminary data.</text>
</comment>
<dbReference type="Gene3D" id="3.40.50.720">
    <property type="entry name" value="NAD(P)-binding Rossmann-like Domain"/>
    <property type="match status" value="1"/>
</dbReference>
<proteinExistence type="predicted"/>
<feature type="domain" description="Glycerol-3-phosphate dehydrogenase NAD-dependent N-terminal" evidence="1">
    <location>
        <begin position="8"/>
        <end position="46"/>
    </location>
</feature>
<evidence type="ECO:0000313" key="3">
    <source>
        <dbReference type="Proteomes" id="UP000254863"/>
    </source>
</evidence>
<name>A0A7H4PFH4_9ENTR</name>
<dbReference type="GO" id="GO:0046168">
    <property type="term" value="P:glycerol-3-phosphate catabolic process"/>
    <property type="evidence" value="ECO:0007669"/>
    <property type="project" value="InterPro"/>
</dbReference>
<evidence type="ECO:0000313" key="2">
    <source>
        <dbReference type="EMBL" id="STW66651.1"/>
    </source>
</evidence>